<proteinExistence type="predicted"/>
<protein>
    <submittedName>
        <fullName evidence="1">Uncharacterized protein</fullName>
    </submittedName>
</protein>
<reference evidence="1 2" key="1">
    <citation type="submission" date="2017-02" db="EMBL/GenBank/DDBJ databases">
        <authorList>
            <person name="Peterson S.W."/>
        </authorList>
    </citation>
    <scope>NUCLEOTIDE SEQUENCE [LARGE SCALE GENOMIC DNA]</scope>
    <source>
        <strain evidence="1 2">ATCC 700135</strain>
    </source>
</reference>
<evidence type="ECO:0000313" key="2">
    <source>
        <dbReference type="Proteomes" id="UP000189956"/>
    </source>
</evidence>
<dbReference type="EMBL" id="FUWL01000004">
    <property type="protein sequence ID" value="SJZ36482.1"/>
    <property type="molecule type" value="Genomic_DNA"/>
</dbReference>
<dbReference type="AlphaFoldDB" id="A0A1T4K1Y3"/>
<evidence type="ECO:0000313" key="1">
    <source>
        <dbReference type="EMBL" id="SJZ36482.1"/>
    </source>
</evidence>
<dbReference type="Proteomes" id="UP000189956">
    <property type="component" value="Unassembled WGS sequence"/>
</dbReference>
<organism evidence="1 2">
    <name type="scientific">Porphyromonas cangingivalis</name>
    <dbReference type="NCBI Taxonomy" id="36874"/>
    <lineage>
        <taxon>Bacteria</taxon>
        <taxon>Pseudomonadati</taxon>
        <taxon>Bacteroidota</taxon>
        <taxon>Bacteroidia</taxon>
        <taxon>Bacteroidales</taxon>
        <taxon>Porphyromonadaceae</taxon>
        <taxon>Porphyromonas</taxon>
    </lineage>
</organism>
<accession>A0A1T4K1Y3</accession>
<gene>
    <name evidence="1" type="ORF">SAMN02745205_00519</name>
</gene>
<sequence>MSIHMDSKSQLNHMKKNISYAYLDRKVRGKCHTLLLCKKMSLHYNWVFNNH</sequence>
<name>A0A1T4K1Y3_PORCN</name>